<dbReference type="PROSITE" id="PS51257">
    <property type="entry name" value="PROKAR_LIPOPROTEIN"/>
    <property type="match status" value="1"/>
</dbReference>
<evidence type="ECO:0000256" key="1">
    <source>
        <dbReference type="ARBA" id="ARBA00022723"/>
    </source>
</evidence>
<organism evidence="5 6">
    <name type="scientific">Natranaeroarchaeum sulfidigenes</name>
    <dbReference type="NCBI Taxonomy" id="2784880"/>
    <lineage>
        <taxon>Archaea</taxon>
        <taxon>Methanobacteriati</taxon>
        <taxon>Methanobacteriota</taxon>
        <taxon>Stenosarchaea group</taxon>
        <taxon>Halobacteria</taxon>
        <taxon>Halobacteriales</taxon>
        <taxon>Natronoarchaeaceae</taxon>
        <taxon>Natranaeroarchaeum</taxon>
    </lineage>
</organism>
<proteinExistence type="predicted"/>
<dbReference type="AlphaFoldDB" id="A0A897MV59"/>
<dbReference type="GO" id="GO:0005507">
    <property type="term" value="F:copper ion binding"/>
    <property type="evidence" value="ECO:0007669"/>
    <property type="project" value="InterPro"/>
</dbReference>
<reference evidence="5" key="1">
    <citation type="submission" date="2020-11" db="EMBL/GenBank/DDBJ databases">
        <title>Carbohydrate-dependent, anaerobic sulfur respiration: A novel catabolism in halophilic archaea.</title>
        <authorList>
            <person name="Sorokin D.Y."/>
            <person name="Messina E."/>
            <person name="Smedile F."/>
            <person name="La Cono V."/>
            <person name="Hallsworth J.E."/>
            <person name="Yakimov M.M."/>
        </authorList>
    </citation>
    <scope>NUCLEOTIDE SEQUENCE</scope>
    <source>
        <strain evidence="5">AArc-S</strain>
    </source>
</reference>
<protein>
    <submittedName>
        <fullName evidence="5">Plastocyanin</fullName>
    </submittedName>
</protein>
<dbReference type="InterPro" id="IPR017533">
    <property type="entry name" value="Halocyanin"/>
</dbReference>
<feature type="compositionally biased region" description="Acidic residues" evidence="3">
    <location>
        <begin position="27"/>
        <end position="57"/>
    </location>
</feature>
<dbReference type="GeneID" id="70684217"/>
<dbReference type="PROSITE" id="PS51318">
    <property type="entry name" value="TAT"/>
    <property type="match status" value="1"/>
</dbReference>
<dbReference type="GO" id="GO:0009055">
    <property type="term" value="F:electron transfer activity"/>
    <property type="evidence" value="ECO:0007669"/>
    <property type="project" value="InterPro"/>
</dbReference>
<keyword evidence="1" id="KW-0479">Metal-binding</keyword>
<evidence type="ECO:0000256" key="3">
    <source>
        <dbReference type="SAM" id="MobiDB-lite"/>
    </source>
</evidence>
<dbReference type="Pfam" id="PF00127">
    <property type="entry name" value="Copper-bind"/>
    <property type="match status" value="1"/>
</dbReference>
<dbReference type="SUPFAM" id="SSF49503">
    <property type="entry name" value="Cupredoxins"/>
    <property type="match status" value="1"/>
</dbReference>
<dbReference type="NCBIfam" id="TIGR03102">
    <property type="entry name" value="halo_cynanin"/>
    <property type="match status" value="1"/>
</dbReference>
<gene>
    <name evidence="5" type="primary">petE3</name>
    <name evidence="5" type="ORF">AArcS_0832</name>
</gene>
<keyword evidence="2" id="KW-0186">Copper</keyword>
<dbReference type="Gene3D" id="2.60.40.420">
    <property type="entry name" value="Cupredoxins - blue copper proteins"/>
    <property type="match status" value="1"/>
</dbReference>
<feature type="domain" description="Blue (type 1) copper" evidence="4">
    <location>
        <begin position="95"/>
        <end position="172"/>
    </location>
</feature>
<evidence type="ECO:0000313" key="5">
    <source>
        <dbReference type="EMBL" id="QSG02056.1"/>
    </source>
</evidence>
<dbReference type="EMBL" id="CP064786">
    <property type="protein sequence ID" value="QSG02056.1"/>
    <property type="molecule type" value="Genomic_DNA"/>
</dbReference>
<dbReference type="CDD" id="cd04220">
    <property type="entry name" value="Halocyanin"/>
    <property type="match status" value="1"/>
</dbReference>
<dbReference type="KEGG" id="hara:AArcS_0832"/>
<evidence type="ECO:0000256" key="2">
    <source>
        <dbReference type="ARBA" id="ARBA00023008"/>
    </source>
</evidence>
<evidence type="ECO:0000313" key="6">
    <source>
        <dbReference type="Proteomes" id="UP000663586"/>
    </source>
</evidence>
<dbReference type="RefSeq" id="WP_238479155.1">
    <property type="nucleotide sequence ID" value="NZ_CP064786.1"/>
</dbReference>
<name>A0A897MV59_9EURY</name>
<dbReference type="InterPro" id="IPR008972">
    <property type="entry name" value="Cupredoxin"/>
</dbReference>
<sequence length="177" mass="18811">MSNQQSRRRFIAASGTVALTALAGCADDGDENGAVEVDDSDDENGTENDDDGSIGEIDEVPVAIEEYLQDAPNYDGTMVDATGEEQVTVSLTDTNVFEPAAIRIDSGTTVEWVWEGGAHNVVSDEDSASDFNSGDVVAEDGTTFDQSFDDDGIQLYYCEPHTAEGMYGAIDVTETEG</sequence>
<accession>A0A897MV59</accession>
<dbReference type="InterPro" id="IPR000923">
    <property type="entry name" value="BlueCu_1"/>
</dbReference>
<evidence type="ECO:0000259" key="4">
    <source>
        <dbReference type="Pfam" id="PF00127"/>
    </source>
</evidence>
<feature type="region of interest" description="Disordered" evidence="3">
    <location>
        <begin position="25"/>
        <end position="57"/>
    </location>
</feature>
<dbReference type="Proteomes" id="UP000663586">
    <property type="component" value="Chromosome"/>
</dbReference>
<keyword evidence="6" id="KW-1185">Reference proteome</keyword>
<dbReference type="InterPro" id="IPR006311">
    <property type="entry name" value="TAT_signal"/>
</dbReference>